<dbReference type="InterPro" id="IPR010941">
    <property type="entry name" value="PhaC_N"/>
</dbReference>
<dbReference type="Pfam" id="PF07167">
    <property type="entry name" value="PhaC_N"/>
    <property type="match status" value="1"/>
</dbReference>
<organism evidence="5 6">
    <name type="scientific">Polymorphum gilvum (strain LMG 25793 / CGMCC 1.9160 / SL003B-26A1)</name>
    <dbReference type="NCBI Taxonomy" id="991905"/>
    <lineage>
        <taxon>Bacteria</taxon>
        <taxon>Pseudomonadati</taxon>
        <taxon>Pseudomonadota</taxon>
        <taxon>Alphaproteobacteria</taxon>
        <taxon>Rhodobacterales</taxon>
        <taxon>Paracoccaceae</taxon>
        <taxon>Polymorphum</taxon>
    </lineage>
</organism>
<dbReference type="RefSeq" id="WP_013651229.1">
    <property type="nucleotide sequence ID" value="NC_015259.1"/>
</dbReference>
<dbReference type="STRING" id="991905.SL003B_0470"/>
<dbReference type="Pfam" id="PF12551">
    <property type="entry name" value="PHBC_N"/>
    <property type="match status" value="1"/>
</dbReference>
<dbReference type="InterPro" id="IPR051321">
    <property type="entry name" value="PHA/PHB_synthase"/>
</dbReference>
<dbReference type="KEGG" id="pgv:SL003B_0470"/>
<evidence type="ECO:0000256" key="2">
    <source>
        <dbReference type="ARBA" id="ARBA00023315"/>
    </source>
</evidence>
<dbReference type="AlphaFoldDB" id="F2J335"/>
<evidence type="ECO:0000256" key="1">
    <source>
        <dbReference type="ARBA" id="ARBA00022679"/>
    </source>
</evidence>
<evidence type="ECO:0000313" key="5">
    <source>
        <dbReference type="EMBL" id="ADZ68905.1"/>
    </source>
</evidence>
<accession>F2J335</accession>
<dbReference type="GO" id="GO:0042619">
    <property type="term" value="P:poly-hydroxybutyrate biosynthetic process"/>
    <property type="evidence" value="ECO:0007669"/>
    <property type="project" value="InterPro"/>
</dbReference>
<dbReference type="Proteomes" id="UP000008130">
    <property type="component" value="Chromosome"/>
</dbReference>
<evidence type="ECO:0000259" key="3">
    <source>
        <dbReference type="Pfam" id="PF07167"/>
    </source>
</evidence>
<feature type="domain" description="Poly-beta-hydroxybutyrate polymerase N-terminal" evidence="4">
    <location>
        <begin position="44"/>
        <end position="85"/>
    </location>
</feature>
<dbReference type="PATRIC" id="fig|991905.3.peg.480"/>
<dbReference type="EMBL" id="CP002568">
    <property type="protein sequence ID" value="ADZ68905.1"/>
    <property type="molecule type" value="Genomic_DNA"/>
</dbReference>
<feature type="domain" description="Poly-beta-hydroxybutyrate polymerase N-terminal" evidence="3">
    <location>
        <begin position="123"/>
        <end position="291"/>
    </location>
</feature>
<dbReference type="OrthoDB" id="7208816at2"/>
<name>F2J335_POLGS</name>
<dbReference type="PANTHER" id="PTHR36837">
    <property type="entry name" value="POLY(3-HYDROXYALKANOATE) POLYMERASE SUBUNIT PHAC"/>
    <property type="match status" value="1"/>
</dbReference>
<evidence type="ECO:0000313" key="6">
    <source>
        <dbReference type="Proteomes" id="UP000008130"/>
    </source>
</evidence>
<dbReference type="PANTHER" id="PTHR36837:SF5">
    <property type="entry name" value="POLY-3-HYDROXYBUTYRATE SYNTHASE"/>
    <property type="match status" value="1"/>
</dbReference>
<dbReference type="HOGENOM" id="CLU_017387_2_1_5"/>
<sequence>MDNKTETPASLANPFAAFLPGQHMPEFRHLFPEHSGDSHSVTAFAEVLDRATRAAVARTTSGVSPTALAEAYIDWLLHLAMLPGKQARLAEKAMRKLLRFSRFMATCAMTAGDGEPCIEPLPQDRRFDHPGWRRYPFNVLSQGFLLTQQWWYNAMTGVRGVTAHHERVIDFTTRQLLDVVSPSNFPWTNPEVIEASLREGGLNFVRGFYNFLEDVERQSGSHPPVGAEKFRPGEAVAVTPGKVVYRNRLIELIQYEPTTPGVRPEPVLIVPAWIMKYYILDLSPHNSLVRHLVAQGYTVFMISWRNPGPQERDLGMDDYRKLGVEAALDAALAITGAKRAHATGYCLGGTLLSIAAAGLMHRGDRRLASLSLFAAQTDFTEAGELTLFIDESEVSFLEDMMWEQGFLDTRQMAGAFQLLRSKDLIWSRMVREYMLGERAPMYDLMAWNADGTRMPYKMHSEYLRQLFLHNDFAEGRYKVDGVAVSVEDIQAPFFAVGTEHDHVAPWRSVFKITHLADSEVTFVLTAGGHNAGIVSEPGHKNRHYRIMTSPEHDGFIDADTWLEKATYSEGSWWEAWTDWLDRHSGAPVPPPPMGREDKGYAALAAAPGSYVLMD</sequence>
<proteinExistence type="predicted"/>
<evidence type="ECO:0000259" key="4">
    <source>
        <dbReference type="Pfam" id="PF12551"/>
    </source>
</evidence>
<dbReference type="InterPro" id="IPR029058">
    <property type="entry name" value="AB_hydrolase_fold"/>
</dbReference>
<dbReference type="Gene3D" id="3.40.50.1820">
    <property type="entry name" value="alpha/beta hydrolase"/>
    <property type="match status" value="1"/>
</dbReference>
<dbReference type="GO" id="GO:0016746">
    <property type="term" value="F:acyltransferase activity"/>
    <property type="evidence" value="ECO:0007669"/>
    <property type="project" value="UniProtKB-KW"/>
</dbReference>
<keyword evidence="1" id="KW-0808">Transferase</keyword>
<dbReference type="eggNOG" id="COG3243">
    <property type="taxonomic scope" value="Bacteria"/>
</dbReference>
<protein>
    <submittedName>
        <fullName evidence="5">Poly(3-hydroxyalkanoate) polymerase family protein</fullName>
    </submittedName>
</protein>
<dbReference type="InterPro" id="IPR022211">
    <property type="entry name" value="PHBC_N"/>
</dbReference>
<gene>
    <name evidence="5" type="ordered locus">SL003B_0470</name>
</gene>
<keyword evidence="2" id="KW-0012">Acyltransferase</keyword>
<dbReference type="SUPFAM" id="SSF53474">
    <property type="entry name" value="alpha/beta-Hydrolases"/>
    <property type="match status" value="1"/>
</dbReference>
<keyword evidence="6" id="KW-1185">Reference proteome</keyword>
<reference evidence="5 6" key="1">
    <citation type="journal article" date="2011" name="J. Bacteriol.">
        <title>Complete genome sequence of Polymorphum gilvum SL003B-26A1T, a crude oil-degrading bacterium from oil-polluted saline soil.</title>
        <authorList>
            <person name="Li S.G."/>
            <person name="Tang Y.Q."/>
            <person name="Nie Y."/>
            <person name="Cai M."/>
            <person name="Wu X.L."/>
        </authorList>
    </citation>
    <scope>NUCLEOTIDE SEQUENCE [LARGE SCALE GENOMIC DNA]</scope>
    <source>
        <strain evidence="6">LMG 25793 / CGMCC 1.9160 / SL003B-26A1</strain>
    </source>
</reference>